<dbReference type="EMBL" id="CP136890">
    <property type="protein sequence ID" value="WOK94996.1"/>
    <property type="molecule type" value="Genomic_DNA"/>
</dbReference>
<keyword evidence="4 8" id="KW-0812">Transmembrane</keyword>
<comment type="similarity">
    <text evidence="2">Belongs to the TrkH potassium transport family. HKT (TC 2.A.38.3) subfamily.</text>
</comment>
<evidence type="ECO:0000256" key="5">
    <source>
        <dbReference type="ARBA" id="ARBA00022989"/>
    </source>
</evidence>
<gene>
    <name evidence="9" type="ORF">Cni_G03701</name>
</gene>
<feature type="transmembrane region" description="Helical" evidence="8">
    <location>
        <begin position="234"/>
        <end position="255"/>
    </location>
</feature>
<dbReference type="GO" id="GO:0005886">
    <property type="term" value="C:plasma membrane"/>
    <property type="evidence" value="ECO:0007669"/>
    <property type="project" value="TreeGrafter"/>
</dbReference>
<dbReference type="InterPro" id="IPR003445">
    <property type="entry name" value="Cat_transpt"/>
</dbReference>
<evidence type="ECO:0000256" key="1">
    <source>
        <dbReference type="ARBA" id="ARBA00004141"/>
    </source>
</evidence>
<comment type="subcellular location">
    <subcellularLocation>
        <location evidence="1">Membrane</location>
        <topology evidence="1">Multi-pass membrane protein</topology>
    </subcellularLocation>
</comment>
<proteinExistence type="inferred from homology"/>
<evidence type="ECO:0000256" key="4">
    <source>
        <dbReference type="ARBA" id="ARBA00022692"/>
    </source>
</evidence>
<feature type="transmembrane region" description="Helical" evidence="8">
    <location>
        <begin position="130"/>
        <end position="153"/>
    </location>
</feature>
<dbReference type="Proteomes" id="UP001327560">
    <property type="component" value="Chromosome 1"/>
</dbReference>
<feature type="transmembrane region" description="Helical" evidence="8">
    <location>
        <begin position="262"/>
        <end position="280"/>
    </location>
</feature>
<feature type="transmembrane region" description="Helical" evidence="8">
    <location>
        <begin position="437"/>
        <end position="459"/>
    </location>
</feature>
<evidence type="ECO:0000256" key="3">
    <source>
        <dbReference type="ARBA" id="ARBA00022448"/>
    </source>
</evidence>
<dbReference type="AlphaFoldDB" id="A0AAQ3JSC8"/>
<dbReference type="GO" id="GO:0008324">
    <property type="term" value="F:monoatomic cation transmembrane transporter activity"/>
    <property type="evidence" value="ECO:0007669"/>
    <property type="project" value="InterPro"/>
</dbReference>
<organism evidence="9 10">
    <name type="scientific">Canna indica</name>
    <name type="common">Indian-shot</name>
    <dbReference type="NCBI Taxonomy" id="4628"/>
    <lineage>
        <taxon>Eukaryota</taxon>
        <taxon>Viridiplantae</taxon>
        <taxon>Streptophyta</taxon>
        <taxon>Embryophyta</taxon>
        <taxon>Tracheophyta</taxon>
        <taxon>Spermatophyta</taxon>
        <taxon>Magnoliopsida</taxon>
        <taxon>Liliopsida</taxon>
        <taxon>Zingiberales</taxon>
        <taxon>Cannaceae</taxon>
        <taxon>Canna</taxon>
    </lineage>
</organism>
<dbReference type="GO" id="GO:0098662">
    <property type="term" value="P:inorganic cation transmembrane transport"/>
    <property type="evidence" value="ECO:0007669"/>
    <property type="project" value="UniProtKB-ARBA"/>
</dbReference>
<keyword evidence="7 8" id="KW-0472">Membrane</keyword>
<keyword evidence="3" id="KW-0813">Transport</keyword>
<evidence type="ECO:0000256" key="2">
    <source>
        <dbReference type="ARBA" id="ARBA00010864"/>
    </source>
</evidence>
<evidence type="ECO:0000256" key="7">
    <source>
        <dbReference type="ARBA" id="ARBA00023136"/>
    </source>
</evidence>
<evidence type="ECO:0000256" key="6">
    <source>
        <dbReference type="ARBA" id="ARBA00023065"/>
    </source>
</evidence>
<evidence type="ECO:0000313" key="9">
    <source>
        <dbReference type="EMBL" id="WOK94996.1"/>
    </source>
</evidence>
<protein>
    <submittedName>
        <fullName evidence="9">Sodium transporter HKT1-like isoform X2</fullName>
    </submittedName>
</protein>
<evidence type="ECO:0000256" key="8">
    <source>
        <dbReference type="SAM" id="Phobius"/>
    </source>
</evidence>
<evidence type="ECO:0000313" key="10">
    <source>
        <dbReference type="Proteomes" id="UP001327560"/>
    </source>
</evidence>
<keyword evidence="10" id="KW-1185">Reference proteome</keyword>
<feature type="transmembrane region" description="Helical" evidence="8">
    <location>
        <begin position="197"/>
        <end position="222"/>
    </location>
</feature>
<dbReference type="Pfam" id="PF02386">
    <property type="entry name" value="TrkH"/>
    <property type="match status" value="1"/>
</dbReference>
<accession>A0AAQ3JSC8</accession>
<dbReference type="GO" id="GO:0030001">
    <property type="term" value="P:metal ion transport"/>
    <property type="evidence" value="ECO:0007669"/>
    <property type="project" value="UniProtKB-ARBA"/>
</dbReference>
<sequence>MYRYALLRAYIYSLSSHANDDIQDSRGLIVSPPKSPMVARVVASRFKNFKHGVLASSLFQFVLFHGNPFWVHLCYFVSLSTAGFLLLKILPMRGHATSRPSDVDLLFMSVSANTVSSMDTVEMEEFSNLQLATLTLLMMVGGEVFVSLIGLHFSSAKARSQSKGAASPADGDGMDLAELGDSVPAVEGLRFRSMNCLFYVVLGYLVAGHVAGSLLILLYVRVVPAAGSVLKGKGLNATMFSIFTTASTFANCGFVPTNENMVVFRACSGLLLILTAQALVGNTMYASSLRAVIWGLKKVKNLPEYEYLLNNGAGELGYDHLVPAQLGVWLARTVAGLLAVQLVLFCTMEWTSAGLSGLNPYQKIVGALFESTNSRYAGETIVDLSAVAPAVLVLFVVMMYLPPYTCFLPGAEIYHERLVDKSEDQEKDCKKRKSMQLLQVGLIFSPLAYTAIFTIIICITERRQLSEDPLNFSVLNIVVEVVSAYGTVGFTTGYSCKRQLKADTQCRDASAGFVAKWSNKGKLVLVFVMLFGRLKRFSYRGGSSWMFI</sequence>
<keyword evidence="6" id="KW-0406">Ion transport</keyword>
<dbReference type="PANTHER" id="PTHR31064:SF30">
    <property type="entry name" value="HIGH-AFFINITY POTASSIUM TRANSPORT PROTEIN-RELATED"/>
    <property type="match status" value="1"/>
</dbReference>
<feature type="transmembrane region" description="Helical" evidence="8">
    <location>
        <begin position="381"/>
        <end position="401"/>
    </location>
</feature>
<feature type="transmembrane region" description="Helical" evidence="8">
    <location>
        <begin position="69"/>
        <end position="90"/>
    </location>
</feature>
<reference evidence="9 10" key="1">
    <citation type="submission" date="2023-10" db="EMBL/GenBank/DDBJ databases">
        <title>Chromosome-scale genome assembly provides insights into flower coloration mechanisms of Canna indica.</title>
        <authorList>
            <person name="Li C."/>
        </authorList>
    </citation>
    <scope>NUCLEOTIDE SEQUENCE [LARGE SCALE GENOMIC DNA]</scope>
    <source>
        <tissue evidence="9">Flower</tissue>
    </source>
</reference>
<keyword evidence="5 8" id="KW-1133">Transmembrane helix</keyword>
<dbReference type="PANTHER" id="PTHR31064">
    <property type="entry name" value="POTASSIUM TRANSPORT PROTEIN DDB_G0292412-RELATED"/>
    <property type="match status" value="1"/>
</dbReference>
<dbReference type="InterPro" id="IPR051143">
    <property type="entry name" value="TrkH_K-transport"/>
</dbReference>
<name>A0AAQ3JSC8_9LILI</name>